<proteinExistence type="predicted"/>
<keyword evidence="1" id="KW-0175">Coiled coil</keyword>
<evidence type="ECO:0000256" key="1">
    <source>
        <dbReference type="SAM" id="Coils"/>
    </source>
</evidence>
<accession>A0A8H4LVX5</accession>
<evidence type="ECO:0000313" key="2">
    <source>
        <dbReference type="EMBL" id="KAF4505911.1"/>
    </source>
</evidence>
<feature type="coiled-coil region" evidence="1">
    <location>
        <begin position="18"/>
        <end position="45"/>
    </location>
</feature>
<comment type="caution">
    <text evidence="2">The sequence shown here is derived from an EMBL/GenBank/DDBJ whole genome shotgun (WGS) entry which is preliminary data.</text>
</comment>
<protein>
    <submittedName>
        <fullName evidence="2">Uncharacterized protein</fullName>
    </submittedName>
</protein>
<dbReference type="AlphaFoldDB" id="A0A8H4LVX5"/>
<organism evidence="2 3">
    <name type="scientific">Ophiocordyceps sinensis</name>
    <dbReference type="NCBI Taxonomy" id="72228"/>
    <lineage>
        <taxon>Eukaryota</taxon>
        <taxon>Fungi</taxon>
        <taxon>Dikarya</taxon>
        <taxon>Ascomycota</taxon>
        <taxon>Pezizomycotina</taxon>
        <taxon>Sordariomycetes</taxon>
        <taxon>Hypocreomycetidae</taxon>
        <taxon>Hypocreales</taxon>
        <taxon>Ophiocordycipitaceae</taxon>
        <taxon>Ophiocordyceps</taxon>
    </lineage>
</organism>
<name>A0A8H4LVX5_9HYPO</name>
<keyword evidence="3" id="KW-1185">Reference proteome</keyword>
<sequence length="239" mass="26910">MHSPQRTARVANSPVRDMNFAKGSADKAEQDIINAEQDIINALSAISALDPDDGESDESLAHDSASVLGLAMKRWLARDPDTMDSRIYYRLEQNYIEDDVSLEALWYDEDFATVEALQDACAQLPVDVFLAHLEKGQMSICEPKMYCPGDKYGGYDPVEPTYKVMELFDLLGRIVTEDLLLPYESSLLRDCFLDEEVDEEECGDLEDIETWVTSYYRMTAVIIVPRASVASFLNPNDLV</sequence>
<evidence type="ECO:0000313" key="3">
    <source>
        <dbReference type="Proteomes" id="UP000557566"/>
    </source>
</evidence>
<reference evidence="2 3" key="1">
    <citation type="journal article" date="2020" name="Genome Biol. Evol.">
        <title>A new high-quality draft genome assembly of the Chinese cordyceps Ophiocordyceps sinensis.</title>
        <authorList>
            <person name="Shu R."/>
            <person name="Zhang J."/>
            <person name="Meng Q."/>
            <person name="Zhang H."/>
            <person name="Zhou G."/>
            <person name="Li M."/>
            <person name="Wu P."/>
            <person name="Zhao Y."/>
            <person name="Chen C."/>
            <person name="Qin Q."/>
        </authorList>
    </citation>
    <scope>NUCLEOTIDE SEQUENCE [LARGE SCALE GENOMIC DNA]</scope>
    <source>
        <strain evidence="2 3">IOZ07</strain>
    </source>
</reference>
<dbReference type="EMBL" id="JAAVMX010000008">
    <property type="protein sequence ID" value="KAF4505911.1"/>
    <property type="molecule type" value="Genomic_DNA"/>
</dbReference>
<gene>
    <name evidence="2" type="ORF">G6O67_007812</name>
</gene>
<dbReference type="Proteomes" id="UP000557566">
    <property type="component" value="Unassembled WGS sequence"/>
</dbReference>